<dbReference type="EMBL" id="NIZW01000008">
    <property type="protein sequence ID" value="PHQ35205.1"/>
    <property type="molecule type" value="Genomic_DNA"/>
</dbReference>
<comment type="caution">
    <text evidence="1">The sequence shown here is derived from an EMBL/GenBank/DDBJ whole genome shotgun (WGS) entry which is preliminary data.</text>
</comment>
<sequence>MVEASVEKHGCVERRAKGKPLMARHANILRQDFMKEEVALLRNVRSIVVVNGFAVAASD</sequence>
<evidence type="ECO:0000313" key="2">
    <source>
        <dbReference type="Proteomes" id="UP000225740"/>
    </source>
</evidence>
<evidence type="ECO:0000313" key="1">
    <source>
        <dbReference type="EMBL" id="PHQ35205.1"/>
    </source>
</evidence>
<name>A0A2G1W835_9BACT</name>
<gene>
    <name evidence="1" type="ORF">CEE69_12410</name>
</gene>
<protein>
    <submittedName>
        <fullName evidence="1">Uncharacterized protein</fullName>
    </submittedName>
</protein>
<organism evidence="1 2">
    <name type="scientific">Rhodopirellula bahusiensis</name>
    <dbReference type="NCBI Taxonomy" id="2014065"/>
    <lineage>
        <taxon>Bacteria</taxon>
        <taxon>Pseudomonadati</taxon>
        <taxon>Planctomycetota</taxon>
        <taxon>Planctomycetia</taxon>
        <taxon>Pirellulales</taxon>
        <taxon>Pirellulaceae</taxon>
        <taxon>Rhodopirellula</taxon>
    </lineage>
</organism>
<accession>A0A2G1W835</accession>
<keyword evidence="2" id="KW-1185">Reference proteome</keyword>
<dbReference type="AlphaFoldDB" id="A0A2G1W835"/>
<proteinExistence type="predicted"/>
<reference evidence="1 2" key="1">
    <citation type="submission" date="2017-06" db="EMBL/GenBank/DDBJ databases">
        <title>Description of Rhodopirellula bahusiensis sp. nov.</title>
        <authorList>
            <person name="Kizina J."/>
            <person name="Harder J."/>
        </authorList>
    </citation>
    <scope>NUCLEOTIDE SEQUENCE [LARGE SCALE GENOMIC DNA]</scope>
    <source>
        <strain evidence="1 2">SWK21</strain>
    </source>
</reference>
<dbReference type="Proteomes" id="UP000225740">
    <property type="component" value="Unassembled WGS sequence"/>
</dbReference>